<dbReference type="GO" id="GO:0005524">
    <property type="term" value="F:ATP binding"/>
    <property type="evidence" value="ECO:0007669"/>
    <property type="project" value="UniProtKB-UniRule"/>
</dbReference>
<accession>A0A2B4R7U6</accession>
<dbReference type="InterPro" id="IPR000719">
    <property type="entry name" value="Prot_kinase_dom"/>
</dbReference>
<evidence type="ECO:0000256" key="6">
    <source>
        <dbReference type="ARBA" id="ARBA00072197"/>
    </source>
</evidence>
<dbReference type="STRING" id="50429.A0A2B4R7U6"/>
<keyword evidence="2" id="KW-0677">Repeat</keyword>
<evidence type="ECO:0000256" key="9">
    <source>
        <dbReference type="SAM" id="Coils"/>
    </source>
</evidence>
<dbReference type="Proteomes" id="UP000225706">
    <property type="component" value="Unassembled WGS sequence"/>
</dbReference>
<dbReference type="GO" id="GO:0005737">
    <property type="term" value="C:cytoplasm"/>
    <property type="evidence" value="ECO:0007669"/>
    <property type="project" value="UniProtKB-SubCell"/>
</dbReference>
<keyword evidence="8" id="KW-0547">Nucleotide-binding</keyword>
<dbReference type="PANTHER" id="PTHR24173:SF78">
    <property type="entry name" value="PROTEIN FEM-1 HOMOLOG B"/>
    <property type="match status" value="1"/>
</dbReference>
<feature type="binding site" evidence="8">
    <location>
        <position position="364"/>
    </location>
    <ligand>
        <name>ATP</name>
        <dbReference type="ChEBI" id="CHEBI:30616"/>
    </ligand>
</feature>
<reference evidence="13" key="1">
    <citation type="journal article" date="2017" name="bioRxiv">
        <title>Comparative analysis of the genomes of Stylophora pistillata and Acropora digitifera provides evidence for extensive differences between species of corals.</title>
        <authorList>
            <person name="Voolstra C.R."/>
            <person name="Li Y."/>
            <person name="Liew Y.J."/>
            <person name="Baumgarten S."/>
            <person name="Zoccola D."/>
            <person name="Flot J.-F."/>
            <person name="Tambutte S."/>
            <person name="Allemand D."/>
            <person name="Aranda M."/>
        </authorList>
    </citation>
    <scope>NUCLEOTIDE SEQUENCE [LARGE SCALE GENOMIC DNA]</scope>
</reference>
<dbReference type="SUPFAM" id="SSF48403">
    <property type="entry name" value="Ankyrin repeat"/>
    <property type="match status" value="1"/>
</dbReference>
<evidence type="ECO:0000256" key="3">
    <source>
        <dbReference type="ARBA" id="ARBA00022786"/>
    </source>
</evidence>
<evidence type="ECO:0000256" key="1">
    <source>
        <dbReference type="ARBA" id="ARBA00004906"/>
    </source>
</evidence>
<protein>
    <recommendedName>
        <fullName evidence="6">Protein fem-1 homolog B</fullName>
    </recommendedName>
</protein>
<evidence type="ECO:0000256" key="2">
    <source>
        <dbReference type="ARBA" id="ARBA00022737"/>
    </source>
</evidence>
<comment type="caution">
    <text evidence="12">The sequence shown here is derived from an EMBL/GenBank/DDBJ whole genome shotgun (WGS) entry which is preliminary data.</text>
</comment>
<evidence type="ECO:0000313" key="13">
    <source>
        <dbReference type="Proteomes" id="UP000225706"/>
    </source>
</evidence>
<dbReference type="InterPro" id="IPR036770">
    <property type="entry name" value="Ankyrin_rpt-contain_sf"/>
</dbReference>
<dbReference type="InterPro" id="IPR002110">
    <property type="entry name" value="Ankyrin_rpt"/>
</dbReference>
<dbReference type="Gene3D" id="1.25.40.20">
    <property type="entry name" value="Ankyrin repeat-containing domain"/>
    <property type="match status" value="1"/>
</dbReference>
<dbReference type="InterPro" id="IPR017441">
    <property type="entry name" value="Protein_kinase_ATP_BS"/>
</dbReference>
<sequence length="420" mass="47296">MKQTSRLVERLSLKERLQRVVKLCGSLLLKGHLDVVRLLIEQNADVDGRTSTNSTLLRAAAFIGWPHIVRCLVENGAAVNARTNFNSTPLMPACYYGHMEVVSFLIENGANVHLQDIDGNTCLHYAAKREHFQIVVKLLALGAKQKHNLKGLTPLLTSSNDCKTEMVKYFISRPECTKEQRIDALELLGATIANDPDAYDIEKAFSFMKRGMEERCQYSHRYLHGYLKPHAKDEVTGSGSSKGGEARFVPGREKDLNYNLEMEPTAKKKSEMDKQLTIVRGQLREKSEALSSLEERLRARDQEVIELETSLSTTQRTATKRSRQQTPDWVTSRDQTHLTEKCLGSGGWGNVVEGKYCGCIVAVKGIYEDLSKSSPYYRELFKREMNIASKCSRPCPLQFIGATNDKESPLFVTELLETSL</sequence>
<keyword evidence="8" id="KW-0067">ATP-binding</keyword>
<evidence type="ECO:0000313" key="12">
    <source>
        <dbReference type="EMBL" id="PFX12427.1"/>
    </source>
</evidence>
<dbReference type="SMART" id="SM00248">
    <property type="entry name" value="ANK"/>
    <property type="match status" value="5"/>
</dbReference>
<feature type="repeat" description="ANK" evidence="7">
    <location>
        <begin position="118"/>
        <end position="143"/>
    </location>
</feature>
<dbReference type="PROSITE" id="PS00107">
    <property type="entry name" value="PROTEIN_KINASE_ATP"/>
    <property type="match status" value="1"/>
</dbReference>
<dbReference type="PROSITE" id="PS50011">
    <property type="entry name" value="PROTEIN_KINASE_DOM"/>
    <property type="match status" value="1"/>
</dbReference>
<feature type="repeat" description="ANK" evidence="7">
    <location>
        <begin position="52"/>
        <end position="84"/>
    </location>
</feature>
<evidence type="ECO:0000256" key="7">
    <source>
        <dbReference type="PROSITE-ProRule" id="PRU00023"/>
    </source>
</evidence>
<dbReference type="Pfam" id="PF12796">
    <property type="entry name" value="Ank_2"/>
    <property type="match status" value="1"/>
</dbReference>
<dbReference type="PROSITE" id="PS50297">
    <property type="entry name" value="ANK_REP_REGION"/>
    <property type="match status" value="2"/>
</dbReference>
<comment type="similarity">
    <text evidence="5">Belongs to the fem-1 family.</text>
</comment>
<dbReference type="AlphaFoldDB" id="A0A2B4R7U6"/>
<dbReference type="SUPFAM" id="SSF56112">
    <property type="entry name" value="Protein kinase-like (PK-like)"/>
    <property type="match status" value="1"/>
</dbReference>
<feature type="region of interest" description="Disordered" evidence="10">
    <location>
        <begin position="311"/>
        <end position="332"/>
    </location>
</feature>
<evidence type="ECO:0000256" key="5">
    <source>
        <dbReference type="ARBA" id="ARBA00038500"/>
    </source>
</evidence>
<comment type="pathway">
    <text evidence="1">Protein modification; protein ubiquitination.</text>
</comment>
<keyword evidence="4 7" id="KW-0040">ANK repeat</keyword>
<evidence type="ECO:0000256" key="8">
    <source>
        <dbReference type="PROSITE-ProRule" id="PRU10141"/>
    </source>
</evidence>
<gene>
    <name evidence="12" type="primary">Fem-1</name>
    <name evidence="12" type="ORF">AWC38_SpisGene23619</name>
</gene>
<feature type="coiled-coil region" evidence="9">
    <location>
        <begin position="283"/>
        <end position="310"/>
    </location>
</feature>
<dbReference type="Pfam" id="PF00023">
    <property type="entry name" value="Ank"/>
    <property type="match status" value="1"/>
</dbReference>
<keyword evidence="3" id="KW-0833">Ubl conjugation pathway</keyword>
<dbReference type="InterPro" id="IPR011009">
    <property type="entry name" value="Kinase-like_dom_sf"/>
</dbReference>
<dbReference type="Gene3D" id="3.30.200.20">
    <property type="entry name" value="Phosphorylase Kinase, domain 1"/>
    <property type="match status" value="1"/>
</dbReference>
<dbReference type="GO" id="GO:0004672">
    <property type="term" value="F:protein kinase activity"/>
    <property type="evidence" value="ECO:0007669"/>
    <property type="project" value="InterPro"/>
</dbReference>
<feature type="domain" description="Protein kinase" evidence="11">
    <location>
        <begin position="337"/>
        <end position="420"/>
    </location>
</feature>
<evidence type="ECO:0000259" key="11">
    <source>
        <dbReference type="PROSITE" id="PS50011"/>
    </source>
</evidence>
<name>A0A2B4R7U6_STYPI</name>
<dbReference type="OrthoDB" id="6017313at2759"/>
<organism evidence="12 13">
    <name type="scientific">Stylophora pistillata</name>
    <name type="common">Smooth cauliflower coral</name>
    <dbReference type="NCBI Taxonomy" id="50429"/>
    <lineage>
        <taxon>Eukaryota</taxon>
        <taxon>Metazoa</taxon>
        <taxon>Cnidaria</taxon>
        <taxon>Anthozoa</taxon>
        <taxon>Hexacorallia</taxon>
        <taxon>Scleractinia</taxon>
        <taxon>Astrocoeniina</taxon>
        <taxon>Pocilloporidae</taxon>
        <taxon>Stylophora</taxon>
    </lineage>
</organism>
<dbReference type="PANTHER" id="PTHR24173">
    <property type="entry name" value="ANKYRIN REPEAT CONTAINING"/>
    <property type="match status" value="1"/>
</dbReference>
<evidence type="ECO:0000256" key="10">
    <source>
        <dbReference type="SAM" id="MobiDB-lite"/>
    </source>
</evidence>
<keyword evidence="9" id="KW-0175">Coiled coil</keyword>
<feature type="repeat" description="ANK" evidence="7">
    <location>
        <begin position="85"/>
        <end position="117"/>
    </location>
</feature>
<feature type="region of interest" description="Disordered" evidence="10">
    <location>
        <begin position="232"/>
        <end position="252"/>
    </location>
</feature>
<dbReference type="EMBL" id="LSMT01001373">
    <property type="protein sequence ID" value="PFX12427.1"/>
    <property type="molecule type" value="Genomic_DNA"/>
</dbReference>
<proteinExistence type="inferred from homology"/>
<dbReference type="PROSITE" id="PS50088">
    <property type="entry name" value="ANK_REPEAT"/>
    <property type="match status" value="3"/>
</dbReference>
<evidence type="ECO:0000256" key="4">
    <source>
        <dbReference type="ARBA" id="ARBA00023043"/>
    </source>
</evidence>
<keyword evidence="13" id="KW-1185">Reference proteome</keyword>